<evidence type="ECO:0000313" key="3">
    <source>
        <dbReference type="Proteomes" id="UP000823399"/>
    </source>
</evidence>
<dbReference type="GeneID" id="64703149"/>
<accession>A0A9P7FJT3</accession>
<feature type="domain" description="DUF6830" evidence="1">
    <location>
        <begin position="104"/>
        <end position="262"/>
    </location>
</feature>
<reference evidence="2" key="1">
    <citation type="journal article" date="2020" name="New Phytol.">
        <title>Comparative genomics reveals dynamic genome evolution in host specialist ectomycorrhizal fungi.</title>
        <authorList>
            <person name="Lofgren L.A."/>
            <person name="Nguyen N.H."/>
            <person name="Vilgalys R."/>
            <person name="Ruytinx J."/>
            <person name="Liao H.L."/>
            <person name="Branco S."/>
            <person name="Kuo A."/>
            <person name="LaButti K."/>
            <person name="Lipzen A."/>
            <person name="Andreopoulos W."/>
            <person name="Pangilinan J."/>
            <person name="Riley R."/>
            <person name="Hundley H."/>
            <person name="Na H."/>
            <person name="Barry K."/>
            <person name="Grigoriev I.V."/>
            <person name="Stajich J.E."/>
            <person name="Kennedy P.G."/>
        </authorList>
    </citation>
    <scope>NUCLEOTIDE SEQUENCE</scope>
    <source>
        <strain evidence="2">FC423</strain>
    </source>
</reference>
<dbReference type="InterPro" id="IPR049233">
    <property type="entry name" value="DUF6830"/>
</dbReference>
<evidence type="ECO:0000313" key="2">
    <source>
        <dbReference type="EMBL" id="KAG2118665.1"/>
    </source>
</evidence>
<gene>
    <name evidence="2" type="ORF">F5147DRAFT_767428</name>
</gene>
<dbReference type="RefSeq" id="XP_041298774.1">
    <property type="nucleotide sequence ID" value="XM_041440890.1"/>
</dbReference>
<protein>
    <recommendedName>
        <fullName evidence="1">DUF6830 domain-containing protein</fullName>
    </recommendedName>
</protein>
<organism evidence="2 3">
    <name type="scientific">Suillus discolor</name>
    <dbReference type="NCBI Taxonomy" id="1912936"/>
    <lineage>
        <taxon>Eukaryota</taxon>
        <taxon>Fungi</taxon>
        <taxon>Dikarya</taxon>
        <taxon>Basidiomycota</taxon>
        <taxon>Agaricomycotina</taxon>
        <taxon>Agaricomycetes</taxon>
        <taxon>Agaricomycetidae</taxon>
        <taxon>Boletales</taxon>
        <taxon>Suillineae</taxon>
        <taxon>Suillaceae</taxon>
        <taxon>Suillus</taxon>
    </lineage>
</organism>
<dbReference type="OrthoDB" id="3232986at2759"/>
<dbReference type="EMBL" id="JABBWM010000003">
    <property type="protein sequence ID" value="KAG2118665.1"/>
    <property type="molecule type" value="Genomic_DNA"/>
</dbReference>
<keyword evidence="3" id="KW-1185">Reference proteome</keyword>
<dbReference type="Proteomes" id="UP000823399">
    <property type="component" value="Unassembled WGS sequence"/>
</dbReference>
<evidence type="ECO:0000259" key="1">
    <source>
        <dbReference type="Pfam" id="PF20722"/>
    </source>
</evidence>
<name>A0A9P7FJT3_9AGAM</name>
<dbReference type="AlphaFoldDB" id="A0A9P7FJT3"/>
<sequence>MSQSPPKHSATRISFLCTWHFVGRSRAQALSRALVHAPSVPSLVLRLSIPCPFGSSQSTFLTYNGQRGEEEGLDLDAEDSNIEADVDTEDVPINPTQHPCQTTNYFAIVKALQHQEVGSVPVPPRSFVDKHTAFHLGYDPSIWSITIDEVAIKFGLPDLRPAIADFLQCEATYGHQHVHSISGPRRAGSTAVLPFDKVQVWFKIRLQEMDFHDTHTIKPAQTLNCVPPNNPWILGRYDTVIIETSAGYPWPSSRLLGHTIAQIRLIMRPIGKSGTQWSWKNRFLTYVQCFDLSNDRDPATWLYTLKRAKRLNGNRMGNIILVSQLRAPVQLVPRFGATADKRLSAYNSLEHAAEFWLNEFWDKSTFFALSV</sequence>
<comment type="caution">
    <text evidence="2">The sequence shown here is derived from an EMBL/GenBank/DDBJ whole genome shotgun (WGS) entry which is preliminary data.</text>
</comment>
<dbReference type="Pfam" id="PF20722">
    <property type="entry name" value="DUF6830"/>
    <property type="match status" value="1"/>
</dbReference>
<proteinExistence type="predicted"/>